<dbReference type="Proteomes" id="UP000566071">
    <property type="component" value="Unassembled WGS sequence"/>
</dbReference>
<evidence type="ECO:0000313" key="2">
    <source>
        <dbReference type="EMBL" id="NNU33461.1"/>
    </source>
</evidence>
<accession>A0ABX1VZS8</accession>
<name>A0ABX1VZS8_9SPHI</name>
<feature type="signal peptide" evidence="1">
    <location>
        <begin position="1"/>
        <end position="20"/>
    </location>
</feature>
<dbReference type="EMBL" id="JABFCR010000010">
    <property type="protein sequence ID" value="NNU33461.1"/>
    <property type="molecule type" value="Genomic_DNA"/>
</dbReference>
<sequence>MRFKVLFVIPLLIFTSALKAQGPADTLALTFQGAEKQFLANNLELLAQKYNIDASKALITQAKLWDNPTLSTDQNIYDGGSKKFFYHNSNLGQVFVQLSRCLLPPANGVNRYR</sequence>
<dbReference type="SUPFAM" id="SSF56954">
    <property type="entry name" value="Outer membrane efflux proteins (OEP)"/>
    <property type="match status" value="1"/>
</dbReference>
<dbReference type="RefSeq" id="WP_175269156.1">
    <property type="nucleotide sequence ID" value="NZ_JABFCR010000010.1"/>
</dbReference>
<evidence type="ECO:0000256" key="1">
    <source>
        <dbReference type="SAM" id="SignalP"/>
    </source>
</evidence>
<keyword evidence="3" id="KW-1185">Reference proteome</keyword>
<protein>
    <submittedName>
        <fullName evidence="2">TolC family protein</fullName>
    </submittedName>
</protein>
<proteinExistence type="predicted"/>
<gene>
    <name evidence="2" type="ORF">HK413_03540</name>
</gene>
<keyword evidence="1" id="KW-0732">Signal</keyword>
<organism evidence="2 3">
    <name type="scientific">Mucilaginibacter humi</name>
    <dbReference type="NCBI Taxonomy" id="2732510"/>
    <lineage>
        <taxon>Bacteria</taxon>
        <taxon>Pseudomonadati</taxon>
        <taxon>Bacteroidota</taxon>
        <taxon>Sphingobacteriia</taxon>
        <taxon>Sphingobacteriales</taxon>
        <taxon>Sphingobacteriaceae</taxon>
        <taxon>Mucilaginibacter</taxon>
    </lineage>
</organism>
<feature type="chain" id="PRO_5046285357" evidence="1">
    <location>
        <begin position="21"/>
        <end position="113"/>
    </location>
</feature>
<reference evidence="2 3" key="1">
    <citation type="submission" date="2020-05" db="EMBL/GenBank/DDBJ databases">
        <authorList>
            <person name="Khan S.A."/>
            <person name="Jeon C.O."/>
            <person name="Chun B.H."/>
        </authorList>
    </citation>
    <scope>NUCLEOTIDE SEQUENCE [LARGE SCALE GENOMIC DNA]</scope>
    <source>
        <strain evidence="2 3">S1162</strain>
    </source>
</reference>
<evidence type="ECO:0000313" key="3">
    <source>
        <dbReference type="Proteomes" id="UP000566071"/>
    </source>
</evidence>
<comment type="caution">
    <text evidence="2">The sequence shown here is derived from an EMBL/GenBank/DDBJ whole genome shotgun (WGS) entry which is preliminary data.</text>
</comment>